<reference evidence="1 2" key="1">
    <citation type="submission" date="2021-06" db="EMBL/GenBank/DDBJ databases">
        <authorList>
            <person name="Kallberg Y."/>
            <person name="Tangrot J."/>
            <person name="Rosling A."/>
        </authorList>
    </citation>
    <scope>NUCLEOTIDE SEQUENCE [LARGE SCALE GENOMIC DNA]</scope>
    <source>
        <strain evidence="1 2">120-4 pot B 10/14</strain>
    </source>
</reference>
<gene>
    <name evidence="1" type="ORF">GMARGA_LOCUS37168</name>
</gene>
<comment type="caution">
    <text evidence="1">The sequence shown here is derived from an EMBL/GenBank/DDBJ whole genome shotgun (WGS) entry which is preliminary data.</text>
</comment>
<sequence length="60" mass="7067">WYERCINQMPEKRIRIGNPQDGCLVREIDPKLEVLMLHENLQAISFTEDALPSTAGYYHY</sequence>
<dbReference type="EMBL" id="CAJVQB010076412">
    <property type="protein sequence ID" value="CAG8844566.1"/>
    <property type="molecule type" value="Genomic_DNA"/>
</dbReference>
<evidence type="ECO:0000313" key="1">
    <source>
        <dbReference type="EMBL" id="CAG8844566.1"/>
    </source>
</evidence>
<keyword evidence="2" id="KW-1185">Reference proteome</keyword>
<name>A0ABN7WZU0_GIGMA</name>
<accession>A0ABN7WZU0</accession>
<feature type="non-terminal residue" evidence="1">
    <location>
        <position position="1"/>
    </location>
</feature>
<proteinExistence type="predicted"/>
<protein>
    <submittedName>
        <fullName evidence="1">36452_t:CDS:1</fullName>
    </submittedName>
</protein>
<dbReference type="Proteomes" id="UP000789901">
    <property type="component" value="Unassembled WGS sequence"/>
</dbReference>
<evidence type="ECO:0000313" key="2">
    <source>
        <dbReference type="Proteomes" id="UP000789901"/>
    </source>
</evidence>
<organism evidence="1 2">
    <name type="scientific">Gigaspora margarita</name>
    <dbReference type="NCBI Taxonomy" id="4874"/>
    <lineage>
        <taxon>Eukaryota</taxon>
        <taxon>Fungi</taxon>
        <taxon>Fungi incertae sedis</taxon>
        <taxon>Mucoromycota</taxon>
        <taxon>Glomeromycotina</taxon>
        <taxon>Glomeromycetes</taxon>
        <taxon>Diversisporales</taxon>
        <taxon>Gigasporaceae</taxon>
        <taxon>Gigaspora</taxon>
    </lineage>
</organism>